<dbReference type="AlphaFoldDB" id="A0AA39ZYA5"/>
<dbReference type="CDD" id="cd02140">
    <property type="entry name" value="Frm2-like"/>
    <property type="match status" value="1"/>
</dbReference>
<evidence type="ECO:0000256" key="6">
    <source>
        <dbReference type="ARBA" id="ARBA00023242"/>
    </source>
</evidence>
<dbReference type="EMBL" id="JAUIRO010000007">
    <property type="protein sequence ID" value="KAK0705867.1"/>
    <property type="molecule type" value="Genomic_DNA"/>
</dbReference>
<proteinExistence type="inferred from homology"/>
<dbReference type="GO" id="GO:0005737">
    <property type="term" value="C:cytoplasm"/>
    <property type="evidence" value="ECO:0007669"/>
    <property type="project" value="UniProtKB-SubCell"/>
</dbReference>
<evidence type="ECO:0000256" key="3">
    <source>
        <dbReference type="ARBA" id="ARBA00007118"/>
    </source>
</evidence>
<dbReference type="PANTHER" id="PTHR43035:SF1">
    <property type="entry name" value="FATTY ACID REPRESSION MUTANT PROTEIN 2-RELATED"/>
    <property type="match status" value="1"/>
</dbReference>
<dbReference type="GO" id="GO:0034599">
    <property type="term" value="P:cellular response to oxidative stress"/>
    <property type="evidence" value="ECO:0007669"/>
    <property type="project" value="InterPro"/>
</dbReference>
<dbReference type="GO" id="GO:0016491">
    <property type="term" value="F:oxidoreductase activity"/>
    <property type="evidence" value="ECO:0007669"/>
    <property type="project" value="UniProtKB-KW"/>
</dbReference>
<dbReference type="PANTHER" id="PTHR43035">
    <property type="entry name" value="FATTY ACID REPRESSION MUTANT PROTEIN 2-RELATED"/>
    <property type="match status" value="1"/>
</dbReference>
<evidence type="ECO:0000313" key="8">
    <source>
        <dbReference type="EMBL" id="KAK0705867.1"/>
    </source>
</evidence>
<keyword evidence="9" id="KW-1185">Reference proteome</keyword>
<protein>
    <submittedName>
        <fullName evidence="8">Nitroreductase-like protein</fullName>
    </submittedName>
</protein>
<dbReference type="Pfam" id="PF00881">
    <property type="entry name" value="Nitroreductase"/>
    <property type="match status" value="1"/>
</dbReference>
<gene>
    <name evidence="8" type="ORF">B0T26DRAFT_724784</name>
</gene>
<comment type="subcellular location">
    <subcellularLocation>
        <location evidence="2">Cytoplasm</location>
    </subcellularLocation>
    <subcellularLocation>
        <location evidence="1">Nucleus</location>
    </subcellularLocation>
</comment>
<dbReference type="GO" id="GO:0005634">
    <property type="term" value="C:nucleus"/>
    <property type="evidence" value="ECO:0007669"/>
    <property type="project" value="UniProtKB-SubCell"/>
</dbReference>
<dbReference type="Gene3D" id="3.40.109.10">
    <property type="entry name" value="NADH Oxidase"/>
    <property type="match status" value="1"/>
</dbReference>
<evidence type="ECO:0000256" key="4">
    <source>
        <dbReference type="ARBA" id="ARBA00022490"/>
    </source>
</evidence>
<keyword evidence="4" id="KW-0963">Cytoplasm</keyword>
<dbReference type="InterPro" id="IPR033877">
    <property type="entry name" value="Frm2/Hbn1"/>
</dbReference>
<evidence type="ECO:0000259" key="7">
    <source>
        <dbReference type="Pfam" id="PF00881"/>
    </source>
</evidence>
<dbReference type="Proteomes" id="UP001172101">
    <property type="component" value="Unassembled WGS sequence"/>
</dbReference>
<evidence type="ECO:0000256" key="5">
    <source>
        <dbReference type="ARBA" id="ARBA00023002"/>
    </source>
</evidence>
<dbReference type="InterPro" id="IPR000415">
    <property type="entry name" value="Nitroreductase-like"/>
</dbReference>
<sequence>MEINMSAVLGPIVLLSLSVFLINSRLAILPRYFRATFTLVLILYLLPPRAIDTMSSPSASTLALAEAFKNRRSTHTLSDDITLPDARIQEIIHDAVKHSPSPFNYQGSRVVLLLKAEHHKFWDIAREVAQAKIPAQVFKERYEARINMFRAAYGTVLFFASGSKLKDLQTQYPLLVDHLPQWEEHMSGMLQYAVWNMLTSEGLGCNLQHYNPMVNTRVAEEWKLPADWSLKAQMVFGKPVGELREKTFEPVEGTRFFVHGV</sequence>
<organism evidence="8 9">
    <name type="scientific">Lasiosphaeria miniovina</name>
    <dbReference type="NCBI Taxonomy" id="1954250"/>
    <lineage>
        <taxon>Eukaryota</taxon>
        <taxon>Fungi</taxon>
        <taxon>Dikarya</taxon>
        <taxon>Ascomycota</taxon>
        <taxon>Pezizomycotina</taxon>
        <taxon>Sordariomycetes</taxon>
        <taxon>Sordariomycetidae</taxon>
        <taxon>Sordariales</taxon>
        <taxon>Lasiosphaeriaceae</taxon>
        <taxon>Lasiosphaeria</taxon>
    </lineage>
</organism>
<keyword evidence="6" id="KW-0539">Nucleus</keyword>
<name>A0AA39ZYA5_9PEZI</name>
<evidence type="ECO:0000256" key="2">
    <source>
        <dbReference type="ARBA" id="ARBA00004496"/>
    </source>
</evidence>
<comment type="similarity">
    <text evidence="3">Belongs to the nitroreductase family.</text>
</comment>
<accession>A0AA39ZYA5</accession>
<dbReference type="RefSeq" id="XP_060290961.1">
    <property type="nucleotide sequence ID" value="XM_060442711.1"/>
</dbReference>
<comment type="caution">
    <text evidence="8">The sequence shown here is derived from an EMBL/GenBank/DDBJ whole genome shotgun (WGS) entry which is preliminary data.</text>
</comment>
<dbReference type="SUPFAM" id="SSF55469">
    <property type="entry name" value="FMN-dependent nitroreductase-like"/>
    <property type="match status" value="1"/>
</dbReference>
<dbReference type="FunFam" id="3.40.109.10:FF:000001">
    <property type="entry name" value="Nitroreductase family"/>
    <property type="match status" value="1"/>
</dbReference>
<keyword evidence="5" id="KW-0560">Oxidoreductase</keyword>
<feature type="domain" description="Nitroreductase" evidence="7">
    <location>
        <begin position="69"/>
        <end position="238"/>
    </location>
</feature>
<reference evidence="8" key="1">
    <citation type="submission" date="2023-06" db="EMBL/GenBank/DDBJ databases">
        <title>Genome-scale phylogeny and comparative genomics of the fungal order Sordariales.</title>
        <authorList>
            <consortium name="Lawrence Berkeley National Laboratory"/>
            <person name="Hensen N."/>
            <person name="Bonometti L."/>
            <person name="Westerberg I."/>
            <person name="Brannstrom I.O."/>
            <person name="Guillou S."/>
            <person name="Cros-Aarteil S."/>
            <person name="Calhoun S."/>
            <person name="Haridas S."/>
            <person name="Kuo A."/>
            <person name="Mondo S."/>
            <person name="Pangilinan J."/>
            <person name="Riley R."/>
            <person name="LaButti K."/>
            <person name="Andreopoulos B."/>
            <person name="Lipzen A."/>
            <person name="Chen C."/>
            <person name="Yanf M."/>
            <person name="Daum C."/>
            <person name="Ng V."/>
            <person name="Clum A."/>
            <person name="Steindorff A."/>
            <person name="Ohm R."/>
            <person name="Martin F."/>
            <person name="Silar P."/>
            <person name="Natvig D."/>
            <person name="Lalanne C."/>
            <person name="Gautier V."/>
            <person name="Ament-velasquez S.L."/>
            <person name="Kruys A."/>
            <person name="Hutchinson M.I."/>
            <person name="Powell A.J."/>
            <person name="Barry K."/>
            <person name="Miller A.N."/>
            <person name="Grigoriev I.V."/>
            <person name="Debuchy R."/>
            <person name="Gladieux P."/>
            <person name="Thoren M.H."/>
            <person name="Johannesson H."/>
        </authorList>
    </citation>
    <scope>NUCLEOTIDE SEQUENCE</scope>
    <source>
        <strain evidence="8">SMH2392-1A</strain>
    </source>
</reference>
<evidence type="ECO:0000313" key="9">
    <source>
        <dbReference type="Proteomes" id="UP001172101"/>
    </source>
</evidence>
<dbReference type="GeneID" id="85325981"/>
<evidence type="ECO:0000256" key="1">
    <source>
        <dbReference type="ARBA" id="ARBA00004123"/>
    </source>
</evidence>
<dbReference type="InterPro" id="IPR029479">
    <property type="entry name" value="Nitroreductase"/>
</dbReference>